<dbReference type="AlphaFoldDB" id="A0A3D9HY66"/>
<proteinExistence type="predicted"/>
<sequence length="326" mass="37406">MRSIREHQTYLKKMYSIQNEQFDWDYLWGYLSRTTSFLFRDIHSGKATGPSFIKPISWLMGLSSVFDIDIEDEVLRRFPQKCPYCLVQPCKCSLTNKKPALNLYAHQIEEALNTSYEGIKLLNESENIVVTFEYLANLISEIYPFNEANWCENGAGLHIRKVQEEIAEIHEALSRYERQNLSLRAVSDEIADVLVWIISAWHIYSGKGSLSSEFIAYYKNYCPVCNHSICACGYRNERNQGLFDIRVAQQVLSDLNIYDGTTIEEEAKNYALSINKALKTPTDITMSRSVLLALSFMQSVLENPKISDPLKLATKEALSKSIENFV</sequence>
<reference evidence="1 2" key="1">
    <citation type="submission" date="2018-07" db="EMBL/GenBank/DDBJ databases">
        <title>Genomic Encyclopedia of Type Strains, Phase III (KMG-III): the genomes of soil and plant-associated and newly described type strains.</title>
        <authorList>
            <person name="Whitman W."/>
        </authorList>
    </citation>
    <scope>NUCLEOTIDE SEQUENCE [LARGE SCALE GENOMIC DNA]</scope>
    <source>
        <strain evidence="1 2">CECT 7287</strain>
    </source>
</reference>
<dbReference type="Gene3D" id="1.10.287.1080">
    <property type="entry name" value="MazG-like"/>
    <property type="match status" value="1"/>
</dbReference>
<organism evidence="1 2">
    <name type="scientific">Cohnella phaseoli</name>
    <dbReference type="NCBI Taxonomy" id="456490"/>
    <lineage>
        <taxon>Bacteria</taxon>
        <taxon>Bacillati</taxon>
        <taxon>Bacillota</taxon>
        <taxon>Bacilli</taxon>
        <taxon>Bacillales</taxon>
        <taxon>Paenibacillaceae</taxon>
        <taxon>Cohnella</taxon>
    </lineage>
</organism>
<comment type="caution">
    <text evidence="1">The sequence shown here is derived from an EMBL/GenBank/DDBJ whole genome shotgun (WGS) entry which is preliminary data.</text>
</comment>
<dbReference type="EMBL" id="QRDZ01000049">
    <property type="protein sequence ID" value="RED54444.1"/>
    <property type="molecule type" value="Genomic_DNA"/>
</dbReference>
<protein>
    <recommendedName>
        <fullName evidence="3">NTP pyrophosphohydrolase MazG putative catalytic core domain-containing protein</fullName>
    </recommendedName>
</protein>
<evidence type="ECO:0000313" key="1">
    <source>
        <dbReference type="EMBL" id="RED54444.1"/>
    </source>
</evidence>
<gene>
    <name evidence="1" type="ORF">DFP98_1499</name>
</gene>
<evidence type="ECO:0000313" key="2">
    <source>
        <dbReference type="Proteomes" id="UP000256977"/>
    </source>
</evidence>
<name>A0A3D9HY66_9BACL</name>
<dbReference type="RefSeq" id="WP_116065471.1">
    <property type="nucleotide sequence ID" value="NZ_QRDZ01000049.1"/>
</dbReference>
<accession>A0A3D9HY66</accession>
<dbReference type="OrthoDB" id="280497at2"/>
<dbReference type="Proteomes" id="UP000256977">
    <property type="component" value="Unassembled WGS sequence"/>
</dbReference>
<keyword evidence="2" id="KW-1185">Reference proteome</keyword>
<evidence type="ECO:0008006" key="3">
    <source>
        <dbReference type="Google" id="ProtNLM"/>
    </source>
</evidence>